<organism evidence="3 4">
    <name type="scientific">Paenibacillus albilobatus</name>
    <dbReference type="NCBI Taxonomy" id="2716884"/>
    <lineage>
        <taxon>Bacteria</taxon>
        <taxon>Bacillati</taxon>
        <taxon>Bacillota</taxon>
        <taxon>Bacilli</taxon>
        <taxon>Bacillales</taxon>
        <taxon>Paenibacillaceae</taxon>
        <taxon>Paenibacillus</taxon>
    </lineage>
</organism>
<evidence type="ECO:0000313" key="3">
    <source>
        <dbReference type="EMBL" id="GIO34272.1"/>
    </source>
</evidence>
<gene>
    <name evidence="3" type="ORF">J2TS6_54130</name>
</gene>
<name>A0A920CF13_9BACL</name>
<dbReference type="RefSeq" id="WP_160044553.1">
    <property type="nucleotide sequence ID" value="NZ_BORQ01000009.1"/>
</dbReference>
<protein>
    <recommendedName>
        <fullName evidence="2">SWIM-type domain-containing protein</fullName>
    </recommendedName>
</protein>
<dbReference type="PROSITE" id="PS50966">
    <property type="entry name" value="ZF_SWIM"/>
    <property type="match status" value="1"/>
</dbReference>
<reference evidence="3" key="1">
    <citation type="submission" date="2021-03" db="EMBL/GenBank/DDBJ databases">
        <title>Antimicrobial resistance genes in bacteria isolated from Japanese honey, and their potential for conferring macrolide and lincosamide resistance in the American foulbrood pathogen Paenibacillus larvae.</title>
        <authorList>
            <person name="Okamoto M."/>
            <person name="Kumagai M."/>
            <person name="Kanamori H."/>
            <person name="Takamatsu D."/>
        </authorList>
    </citation>
    <scope>NUCLEOTIDE SEQUENCE</scope>
    <source>
        <strain evidence="3">J2TS6</strain>
    </source>
</reference>
<keyword evidence="1" id="KW-0863">Zinc-finger</keyword>
<evidence type="ECO:0000313" key="4">
    <source>
        <dbReference type="Proteomes" id="UP000679779"/>
    </source>
</evidence>
<evidence type="ECO:0000259" key="2">
    <source>
        <dbReference type="PROSITE" id="PS50966"/>
    </source>
</evidence>
<dbReference type="AlphaFoldDB" id="A0A920CF13"/>
<dbReference type="GO" id="GO:0008270">
    <property type="term" value="F:zinc ion binding"/>
    <property type="evidence" value="ECO:0007669"/>
    <property type="project" value="UniProtKB-KW"/>
</dbReference>
<feature type="domain" description="SWIM-type" evidence="2">
    <location>
        <begin position="61"/>
        <end position="94"/>
    </location>
</feature>
<evidence type="ECO:0000256" key="1">
    <source>
        <dbReference type="PROSITE-ProRule" id="PRU00325"/>
    </source>
</evidence>
<sequence length="544" mass="62422">MKTNHTITDMEWQKLIADVGEHFSDVTIKRGFQFYKQGFVREVKADGAGGLQAFVGGAEPQEVFLETGEISASRCACPEGSGCKHIVAVLLEYASMQGRSVHAIVNAHAMLKFRTPHHVALEENEVPAQTGEFDAGSALREKALQIPNASIAEWHALFKTCVAPLEFGSPNAQYARKAIAAIEAVKPRLSPGMEQLYDLHAHLFMLIKLVKPAHPLLQTGTYLGYHVQVAADDMLKAIKEILDGGIGLAAEPELWPRVTKTLTYLRRQMLTESKNFNYLFEAYDRLWRRWLRPNLEDDRMFKEEIEKLKTAEEDLGDGLSRLSWMLAHSRTYFFMGEDRQAWTWLRDASKGFIVPPGFLFSFAEETAAAEEWPRLVEWLVFIGPLLSGPRKDQADVYMDHWRMAVRHHPESEERMWEALSGMLPYSLEMYEEALLDYGKWQQWMDMQLSAGTEPLALRVSVLQPLEKESPELLLPFYHQAVERHLLLKNRSGYKAAVKLLKRLAKLYKKMKREERWEQFLETFVSRNGRLRALQEELRKGKLIS</sequence>
<dbReference type="EMBL" id="BORQ01000009">
    <property type="protein sequence ID" value="GIO34272.1"/>
    <property type="molecule type" value="Genomic_DNA"/>
</dbReference>
<dbReference type="Proteomes" id="UP000679779">
    <property type="component" value="Unassembled WGS sequence"/>
</dbReference>
<dbReference type="Pfam" id="PF04434">
    <property type="entry name" value="SWIM"/>
    <property type="match status" value="1"/>
</dbReference>
<accession>A0A920CF13</accession>
<keyword evidence="4" id="KW-1185">Reference proteome</keyword>
<comment type="caution">
    <text evidence="3">The sequence shown here is derived from an EMBL/GenBank/DDBJ whole genome shotgun (WGS) entry which is preliminary data.</text>
</comment>
<dbReference type="InterPro" id="IPR007527">
    <property type="entry name" value="Znf_SWIM"/>
</dbReference>
<keyword evidence="1" id="KW-0862">Zinc</keyword>
<keyword evidence="1" id="KW-0479">Metal-binding</keyword>
<proteinExistence type="predicted"/>